<organism evidence="2">
    <name type="scientific">Chaerephon bat polyomavirus</name>
    <dbReference type="NCBI Taxonomy" id="3141916"/>
    <lineage>
        <taxon>Viruses</taxon>
        <taxon>Monodnaviria</taxon>
        <taxon>Shotokuvirae</taxon>
        <taxon>Cossaviricota</taxon>
        <taxon>Papovaviricetes</taxon>
        <taxon>Sepolyvirales</taxon>
        <taxon>Polyomaviridae</taxon>
    </lineage>
</organism>
<evidence type="ECO:0000256" key="1">
    <source>
        <dbReference type="SAM" id="MobiDB-lite"/>
    </source>
</evidence>
<name>A0AAU7E2Z5_9POLY</name>
<protein>
    <submittedName>
        <fullName evidence="2">VP2 protein</fullName>
    </submittedName>
</protein>
<feature type="region of interest" description="Disordered" evidence="1">
    <location>
        <begin position="531"/>
        <end position="560"/>
    </location>
</feature>
<proteinExistence type="predicted"/>
<reference evidence="2" key="2">
    <citation type="submission" date="2024-02" db="EMBL/GenBank/DDBJ databases">
        <authorList>
            <person name="Hu B."/>
        </authorList>
    </citation>
    <scope>NUCLEOTIDE SEQUENCE</scope>
    <source>
        <strain evidence="2">3A/Kenya/BAT1318/2015</strain>
    </source>
</reference>
<reference evidence="2" key="1">
    <citation type="journal article" date="2024" name="Microbiome">
        <title>Substantial viral diversity in bats and rodents from East Africa: insights into evolution, recombination, and cocirculation.</title>
        <authorList>
            <person name="Wang D."/>
            <person name="Yang X."/>
            <person name="Ren Z."/>
            <person name="Hu B."/>
            <person name="Zhao H."/>
            <person name="Yang K."/>
            <person name="Shi P."/>
            <person name="Zhang Z."/>
            <person name="Feng Q."/>
            <person name="Nawenja C.V."/>
            <person name="Obanda V."/>
            <person name="Robert K."/>
            <person name="Nalikka B."/>
            <person name="Waruhiu C.N."/>
            <person name="Ochola G.O."/>
            <person name="Onyuok S.O."/>
            <person name="Ochieng H."/>
            <person name="Li B."/>
            <person name="Zhu Y."/>
            <person name="Si H."/>
            <person name="Yin J."/>
            <person name="Kristiansen K."/>
            <person name="Jin X."/>
            <person name="Xu X."/>
            <person name="Xiao M."/>
            <person name="Agwanda B."/>
            <person name="Ommeh S."/>
            <person name="Li J."/>
            <person name="Shi Z.L."/>
        </authorList>
    </citation>
    <scope>NUCLEOTIDE SEQUENCE</scope>
    <source>
        <strain evidence="2">3A/Kenya/BAT1318/2015</strain>
    </source>
</reference>
<evidence type="ECO:0000313" key="2">
    <source>
        <dbReference type="EMBL" id="XBH24068.1"/>
    </source>
</evidence>
<accession>A0AAU7E2Z5</accession>
<sequence length="560" mass="59575">MGIVVSIVAAVAAGVAEAAADAAAVATAAAGAAADAVASGMELVGSIGEAAGDTVPLLEEREEETIFDASTYTREARDAAYADEGAVNDPWNWEEADGVARPRVSRAAIGTTLAAIGAGAGIATGLGLAAATKTTVGQEVLQGGQNITQALEEDGFPELSSSIPDSVLSFMAPEEYELACKALEDLQTHGGFSPDTLEEAENAVVYADPQGRLPFAEKDPSLLFDVATSGDTGPWFLPGAAGQPLTRGMLARARAAREVMERGQAVSRGFQLSSELRNELRRTGRALDRVYNEVLNRQPVGAPPAEEVVRRILGQARDIALEQGLEAGAGAVALDRVYNEVLNRQPVGAPPAEEVVRRILGQARDIALEQGLEAGAGAVANVLGGGAIASTLAGLTVAGGKYLWDQFTGPALPPGSVQIENNHYDDAPWYVRAFGGLWKKQKASYIVEEGGTLGTITIGYYAPEQTVRGLPSTEPWFHFPKRDPDQLRNLEFWLRNNWGGNHTYLGLSVEGNFVIGDLVLQEALYRRRWVKKTPRHASAKRRPRDPKPSARPKRARRARN</sequence>
<dbReference type="EMBL" id="PP711978">
    <property type="protein sequence ID" value="XBH24068.1"/>
    <property type="molecule type" value="Genomic_DNA"/>
</dbReference>